<name>A0ACC0VSI6_9STRA</name>
<gene>
    <name evidence="1" type="ORF">PsorP6_014535</name>
</gene>
<keyword evidence="2" id="KW-1185">Reference proteome</keyword>
<evidence type="ECO:0000313" key="1">
    <source>
        <dbReference type="EMBL" id="KAI9908915.1"/>
    </source>
</evidence>
<organism evidence="1 2">
    <name type="scientific">Peronosclerospora sorghi</name>
    <dbReference type="NCBI Taxonomy" id="230839"/>
    <lineage>
        <taxon>Eukaryota</taxon>
        <taxon>Sar</taxon>
        <taxon>Stramenopiles</taxon>
        <taxon>Oomycota</taxon>
        <taxon>Peronosporomycetes</taxon>
        <taxon>Peronosporales</taxon>
        <taxon>Peronosporaceae</taxon>
        <taxon>Peronosclerospora</taxon>
    </lineage>
</organism>
<dbReference type="EMBL" id="CM047586">
    <property type="protein sequence ID" value="KAI9908915.1"/>
    <property type="molecule type" value="Genomic_DNA"/>
</dbReference>
<accession>A0ACC0VSI6</accession>
<sequence>MFFQNRFTSLFFIPEQTRHLTEQYHTNSKEEFPTIRPRVFITDKEDALINAIEDQYPDSRRLLCGWHIKKNLAARYERSFTQEARKQFIKEWEQLCETCDEEEFDAGWEELQEKIRHRRRLY</sequence>
<proteinExistence type="predicted"/>
<reference evidence="1 2" key="1">
    <citation type="journal article" date="2022" name="bioRxiv">
        <title>The genome of the oomycete Peronosclerospora sorghi, a cosmopolitan pathogen of maize and sorghum, is inflated with dispersed pseudogenes.</title>
        <authorList>
            <person name="Fletcher K."/>
            <person name="Martin F."/>
            <person name="Isakeit T."/>
            <person name="Cavanaugh K."/>
            <person name="Magill C."/>
            <person name="Michelmore R."/>
        </authorList>
    </citation>
    <scope>NUCLEOTIDE SEQUENCE [LARGE SCALE GENOMIC DNA]</scope>
    <source>
        <strain evidence="1">P6</strain>
    </source>
</reference>
<evidence type="ECO:0000313" key="2">
    <source>
        <dbReference type="Proteomes" id="UP001163321"/>
    </source>
</evidence>
<dbReference type="Proteomes" id="UP001163321">
    <property type="component" value="Chromosome 7"/>
</dbReference>
<comment type="caution">
    <text evidence="1">The sequence shown here is derived from an EMBL/GenBank/DDBJ whole genome shotgun (WGS) entry which is preliminary data.</text>
</comment>
<protein>
    <submittedName>
        <fullName evidence="1">Uncharacterized protein</fullName>
    </submittedName>
</protein>